<dbReference type="GO" id="GO:0003868">
    <property type="term" value="F:4-hydroxyphenylpyruvate dioxygenase activity"/>
    <property type="evidence" value="ECO:0007669"/>
    <property type="project" value="UniProtKB-EC"/>
</dbReference>
<dbReference type="RefSeq" id="WP_172834105.1">
    <property type="nucleotide sequence ID" value="NZ_LT828648.1"/>
</dbReference>
<evidence type="ECO:0000256" key="4">
    <source>
        <dbReference type="ARBA" id="ARBA00023004"/>
    </source>
</evidence>
<keyword evidence="6" id="KW-0223">Dioxygenase</keyword>
<keyword evidence="3" id="KW-0677">Repeat</keyword>
<dbReference type="SUPFAM" id="SSF54593">
    <property type="entry name" value="Glyoxalase/Bleomycin resistance protein/Dihydroxybiphenyl dioxygenase"/>
    <property type="match status" value="1"/>
</dbReference>
<keyword evidence="7" id="KW-1185">Reference proteome</keyword>
<evidence type="ECO:0000313" key="7">
    <source>
        <dbReference type="Proteomes" id="UP000192042"/>
    </source>
</evidence>
<dbReference type="Proteomes" id="UP000192042">
    <property type="component" value="Chromosome I"/>
</dbReference>
<keyword evidence="6" id="KW-0670">Pyruvate</keyword>
<dbReference type="PANTHER" id="PTHR11959:SF1">
    <property type="entry name" value="4-HYDROXYPHENYLPYRUVATE DIOXYGENASE"/>
    <property type="match status" value="1"/>
</dbReference>
<dbReference type="AlphaFoldDB" id="A0A1W1I151"/>
<comment type="cofactor">
    <cofactor evidence="1">
        <name>Fe cation</name>
        <dbReference type="ChEBI" id="CHEBI:24875"/>
    </cofactor>
</comment>
<dbReference type="KEGG" id="nja:NSJP_0539"/>
<organism evidence="6 7">
    <name type="scientific">Nitrospira japonica</name>
    <dbReference type="NCBI Taxonomy" id="1325564"/>
    <lineage>
        <taxon>Bacteria</taxon>
        <taxon>Pseudomonadati</taxon>
        <taxon>Nitrospirota</taxon>
        <taxon>Nitrospiria</taxon>
        <taxon>Nitrospirales</taxon>
        <taxon>Nitrospiraceae</taxon>
        <taxon>Nitrospira</taxon>
    </lineage>
</organism>
<gene>
    <name evidence="6" type="ORF">NSJP_0539</name>
</gene>
<dbReference type="STRING" id="1325564.NSJP_0539"/>
<dbReference type="GO" id="GO:0006572">
    <property type="term" value="P:L-tyrosine catabolic process"/>
    <property type="evidence" value="ECO:0007669"/>
    <property type="project" value="TreeGrafter"/>
</dbReference>
<reference evidence="6 7" key="1">
    <citation type="submission" date="2017-03" db="EMBL/GenBank/DDBJ databases">
        <authorList>
            <person name="Afonso C.L."/>
            <person name="Miller P.J."/>
            <person name="Scott M.A."/>
            <person name="Spackman E."/>
            <person name="Goraichik I."/>
            <person name="Dimitrov K.M."/>
            <person name="Suarez D.L."/>
            <person name="Swayne D.E."/>
        </authorList>
    </citation>
    <scope>NUCLEOTIDE SEQUENCE [LARGE SCALE GENOMIC DNA]</scope>
    <source>
        <strain evidence="6">Genome sequencing of Nitrospira japonica strain NJ11</strain>
    </source>
</reference>
<accession>A0A1W1I151</accession>
<dbReference type="InterPro" id="IPR005956">
    <property type="entry name" value="4OHPhenylPyrv_dOase"/>
</dbReference>
<dbReference type="InterPro" id="IPR029068">
    <property type="entry name" value="Glyas_Bleomycin-R_OHBP_Dase"/>
</dbReference>
<dbReference type="InterPro" id="IPR037523">
    <property type="entry name" value="VOC_core"/>
</dbReference>
<feature type="domain" description="VOC" evidence="5">
    <location>
        <begin position="6"/>
        <end position="142"/>
    </location>
</feature>
<evidence type="ECO:0000313" key="6">
    <source>
        <dbReference type="EMBL" id="SLM46711.1"/>
    </source>
</evidence>
<comment type="similarity">
    <text evidence="2">Belongs to the 4HPPD family.</text>
</comment>
<dbReference type="PANTHER" id="PTHR11959">
    <property type="entry name" value="4-HYDROXYPHENYLPYRUVATE DIOXYGENASE"/>
    <property type="match status" value="1"/>
</dbReference>
<evidence type="ECO:0000256" key="2">
    <source>
        <dbReference type="ARBA" id="ARBA00005877"/>
    </source>
</evidence>
<dbReference type="EMBL" id="LT828648">
    <property type="protein sequence ID" value="SLM46711.1"/>
    <property type="molecule type" value="Genomic_DNA"/>
</dbReference>
<evidence type="ECO:0000259" key="5">
    <source>
        <dbReference type="PROSITE" id="PS51819"/>
    </source>
</evidence>
<protein>
    <submittedName>
        <fullName evidence="6">Putative 4-hydroxyphenylpyruvate dioxygenase</fullName>
        <ecNumber evidence="6">1.13.11.27</ecNumber>
    </submittedName>
</protein>
<evidence type="ECO:0000256" key="3">
    <source>
        <dbReference type="ARBA" id="ARBA00022737"/>
    </source>
</evidence>
<dbReference type="Gene3D" id="3.10.180.10">
    <property type="entry name" value="2,3-Dihydroxybiphenyl 1,2-Dioxygenase, domain 1"/>
    <property type="match status" value="1"/>
</dbReference>
<proteinExistence type="inferred from homology"/>
<sequence length="195" mass="21732">MDHSTGIDHITLCVENLDAAEYLFTKVLGFEVIWSARDVGTEKSSMDTVVVQRGSAKIALMQGRNKTTKSQISQFVERYGQGVQHFALEVDDIEAACREWETHGVQFSGSVKEGRDGFGPLKQRFTFPLFPGSGLFIELTQRVHGDEKAKTFVRSTVESLYKDIEQDQASGVERTIIDYGSSPIPGRKKPLKRAS</sequence>
<name>A0A1W1I151_9BACT</name>
<dbReference type="Pfam" id="PF13669">
    <property type="entry name" value="Glyoxalase_4"/>
    <property type="match status" value="1"/>
</dbReference>
<dbReference type="PROSITE" id="PS51819">
    <property type="entry name" value="VOC"/>
    <property type="match status" value="1"/>
</dbReference>
<evidence type="ECO:0000256" key="1">
    <source>
        <dbReference type="ARBA" id="ARBA00001962"/>
    </source>
</evidence>
<dbReference type="EC" id="1.13.11.27" evidence="6"/>
<keyword evidence="4" id="KW-0408">Iron</keyword>
<keyword evidence="6" id="KW-0560">Oxidoreductase</keyword>